<dbReference type="InterPro" id="IPR027417">
    <property type="entry name" value="P-loop_NTPase"/>
</dbReference>
<dbReference type="EMBL" id="MK937606">
    <property type="protein sequence ID" value="QDH93062.1"/>
    <property type="molecule type" value="Genomic_DNA"/>
</dbReference>
<keyword evidence="8" id="KW-1185">Reference proteome</keyword>
<sequence length="550" mass="60068">MTPSRADLEARDLAALFATMTAEEQAAILSELPEHVAEAVYAALPADDESIPNSPIEQAIEIDAGYVSRAHLQYLSDRLAAAVVDVQNGISRRIVISMPPRSGKSQMGSIYTPLWLLRVNPKWKIGLISHDPTLATAWGRNVRRMIEAMPELGLEIAGDAGAASEWQTTQGGGVTSRSAPGQSITGRGFNVMIVDDVVKDFAAAHSENNRKAVWEWWQANAETRLEPPSLVIVIGTRWHEDDFIGRLLSTEYDGDPEDWEVISFPAIAEEEIDVLGRAPGQPLLSPLIPHETPEEALVRWEGVRKSVGGYTWSALYQQAPAPATGAIFAIGRFRYWTKYESKATDDGKVVYFDPDAAAGGTWLDSWDMAFKGAETSDYVVGQRWVRVSANRFLVAQTRARRSFTQTLAEFTAFGERDYGRHVHKRLVEDKANGPAIIDTLHDKVSGIKAVEPNGSKESRARAVTPEIESGNVYLPHPTEAPWVLELISELRSFPTGAHDDQVDALTQALDELRGGGMAQITVPGSRGAQVPTAGRRASSARTGIRRSPGG</sequence>
<keyword evidence="3" id="KW-0067">ATP-binding</keyword>
<dbReference type="Gene3D" id="3.40.50.300">
    <property type="entry name" value="P-loop containing nucleotide triphosphate hydrolases"/>
    <property type="match status" value="1"/>
</dbReference>
<dbReference type="Pfam" id="PF03237">
    <property type="entry name" value="Terminase_6N"/>
    <property type="match status" value="1"/>
</dbReference>
<gene>
    <name evidence="7" type="primary">4</name>
    <name evidence="7" type="ORF">PBI_MARGAERY_4</name>
</gene>
<evidence type="ECO:0000256" key="1">
    <source>
        <dbReference type="ARBA" id="ARBA00022612"/>
    </source>
</evidence>
<dbReference type="InterPro" id="IPR035421">
    <property type="entry name" value="Terminase_6C"/>
</dbReference>
<evidence type="ECO:0000313" key="8">
    <source>
        <dbReference type="Proteomes" id="UP000315956"/>
    </source>
</evidence>
<feature type="region of interest" description="Disordered" evidence="5">
    <location>
        <begin position="516"/>
        <end position="550"/>
    </location>
</feature>
<keyword evidence="1" id="KW-1188">Viral release from host cell</keyword>
<evidence type="ECO:0000259" key="6">
    <source>
        <dbReference type="Pfam" id="PF17289"/>
    </source>
</evidence>
<dbReference type="InterPro" id="IPR006517">
    <property type="entry name" value="Phage_terminase_lsu-like_C"/>
</dbReference>
<feature type="domain" description="Terminase large subunit gp17-like C-terminal" evidence="6">
    <location>
        <begin position="365"/>
        <end position="510"/>
    </location>
</feature>
<organism evidence="7 8">
    <name type="scientific">Microbacterium phage Margaery</name>
    <dbReference type="NCBI Taxonomy" id="2591217"/>
    <lineage>
        <taxon>Viruses</taxon>
        <taxon>Duplodnaviria</taxon>
        <taxon>Heunggongvirae</taxon>
        <taxon>Uroviricota</taxon>
        <taxon>Caudoviricetes</taxon>
        <taxon>Hodgkinviridae</taxon>
        <taxon>Margaeryvirus</taxon>
        <taxon>Margaeryvirus margaery</taxon>
    </lineage>
</organism>
<evidence type="ECO:0000256" key="4">
    <source>
        <dbReference type="ARBA" id="ARBA00023219"/>
    </source>
</evidence>
<dbReference type="RefSeq" id="YP_010751105.1">
    <property type="nucleotide sequence ID" value="NC_073366.1"/>
</dbReference>
<evidence type="ECO:0000313" key="7">
    <source>
        <dbReference type="EMBL" id="QDH93062.1"/>
    </source>
</evidence>
<dbReference type="NCBIfam" id="TIGR01630">
    <property type="entry name" value="psiM2_ORF9"/>
    <property type="match status" value="1"/>
</dbReference>
<protein>
    <submittedName>
        <fullName evidence="7">Terminase</fullName>
    </submittedName>
</protein>
<name>A0A514DHH5_9CAUD</name>
<accession>A0A514DHH5</accession>
<dbReference type="GeneID" id="80004767"/>
<reference evidence="7 8" key="1">
    <citation type="submission" date="2019-05" db="EMBL/GenBank/DDBJ databases">
        <authorList>
            <person name="Stoner T.H."/>
            <person name="Aull H.G."/>
            <person name="Divens A.M."/>
            <person name="Zack K."/>
            <person name="Garlena R.A."/>
            <person name="Russell D.A."/>
            <person name="Pope W.H."/>
            <person name="Jacobs-Sera D."/>
            <person name="Hatfull G.F."/>
        </authorList>
    </citation>
    <scope>NUCLEOTIDE SEQUENCE [LARGE SCALE GENOMIC DNA]</scope>
</reference>
<keyword evidence="4" id="KW-0231">Viral genome packaging</keyword>
<evidence type="ECO:0000256" key="5">
    <source>
        <dbReference type="SAM" id="MobiDB-lite"/>
    </source>
</evidence>
<dbReference type="Pfam" id="PF17289">
    <property type="entry name" value="Terminase_6C"/>
    <property type="match status" value="1"/>
</dbReference>
<keyword evidence="2" id="KW-0547">Nucleotide-binding</keyword>
<evidence type="ECO:0000256" key="3">
    <source>
        <dbReference type="ARBA" id="ARBA00022840"/>
    </source>
</evidence>
<dbReference type="Proteomes" id="UP000315956">
    <property type="component" value="Segment"/>
</dbReference>
<dbReference type="KEGG" id="vg:80004767"/>
<dbReference type="GO" id="GO:0005524">
    <property type="term" value="F:ATP binding"/>
    <property type="evidence" value="ECO:0007669"/>
    <property type="project" value="UniProtKB-KW"/>
</dbReference>
<dbReference type="Gene3D" id="3.30.420.240">
    <property type="match status" value="1"/>
</dbReference>
<proteinExistence type="predicted"/>
<evidence type="ECO:0000256" key="2">
    <source>
        <dbReference type="ARBA" id="ARBA00022741"/>
    </source>
</evidence>